<evidence type="ECO:0000313" key="1">
    <source>
        <dbReference type="EMBL" id="KAF5826526.1"/>
    </source>
</evidence>
<dbReference type="Gene3D" id="2.130.10.10">
    <property type="entry name" value="YVTN repeat-like/Quinoprotein amine dehydrogenase"/>
    <property type="match status" value="1"/>
</dbReference>
<organism evidence="1 2">
    <name type="scientific">Dunaliella salina</name>
    <name type="common">Green alga</name>
    <name type="synonym">Protococcus salinus</name>
    <dbReference type="NCBI Taxonomy" id="3046"/>
    <lineage>
        <taxon>Eukaryota</taxon>
        <taxon>Viridiplantae</taxon>
        <taxon>Chlorophyta</taxon>
        <taxon>core chlorophytes</taxon>
        <taxon>Chlorophyceae</taxon>
        <taxon>CS clade</taxon>
        <taxon>Chlamydomonadales</taxon>
        <taxon>Dunaliellaceae</taxon>
        <taxon>Dunaliella</taxon>
    </lineage>
</organism>
<dbReference type="InterPro" id="IPR015943">
    <property type="entry name" value="WD40/YVTN_repeat-like_dom_sf"/>
</dbReference>
<dbReference type="EMBL" id="MU070859">
    <property type="protein sequence ID" value="KAF5826526.1"/>
    <property type="molecule type" value="Genomic_DNA"/>
</dbReference>
<dbReference type="Proteomes" id="UP000815325">
    <property type="component" value="Unassembled WGS sequence"/>
</dbReference>
<proteinExistence type="predicted"/>
<keyword evidence="2" id="KW-1185">Reference proteome</keyword>
<dbReference type="SUPFAM" id="SSF50998">
    <property type="entry name" value="Quinoprotein alcohol dehydrogenase-like"/>
    <property type="match status" value="1"/>
</dbReference>
<accession>A0ABQ7FW51</accession>
<sequence length="83" mass="8735">PNKHLLLLGLVDGSIAGLDAESGSLLWTYSTGAPLVSVSQSDTSGDVSIFPGVDGSLYAYSGHNGEDPSLQVCCCLRHFHRFP</sequence>
<name>A0ABQ7FW51_DUNSA</name>
<evidence type="ECO:0000313" key="2">
    <source>
        <dbReference type="Proteomes" id="UP000815325"/>
    </source>
</evidence>
<gene>
    <name evidence="1" type="ORF">DUNSADRAFT_2826</name>
</gene>
<dbReference type="InterPro" id="IPR011047">
    <property type="entry name" value="Quinoprotein_ADH-like_sf"/>
</dbReference>
<protein>
    <submittedName>
        <fullName evidence="1">Uncharacterized protein</fullName>
    </submittedName>
</protein>
<comment type="caution">
    <text evidence="1">The sequence shown here is derived from an EMBL/GenBank/DDBJ whole genome shotgun (WGS) entry which is preliminary data.</text>
</comment>
<feature type="non-terminal residue" evidence="1">
    <location>
        <position position="1"/>
    </location>
</feature>
<reference evidence="1" key="1">
    <citation type="submission" date="2017-08" db="EMBL/GenBank/DDBJ databases">
        <authorList>
            <person name="Polle J.E."/>
            <person name="Barry K."/>
            <person name="Cushman J."/>
            <person name="Schmutz J."/>
            <person name="Tran D."/>
            <person name="Hathwaick L.T."/>
            <person name="Yim W.C."/>
            <person name="Jenkins J."/>
            <person name="Mckie-Krisberg Z.M."/>
            <person name="Prochnik S."/>
            <person name="Lindquist E."/>
            <person name="Dockter R.B."/>
            <person name="Adam C."/>
            <person name="Molina H."/>
            <person name="Bunkerborg J."/>
            <person name="Jin E."/>
            <person name="Buchheim M."/>
            <person name="Magnuson J."/>
        </authorList>
    </citation>
    <scope>NUCLEOTIDE SEQUENCE</scope>
    <source>
        <strain evidence="1">CCAP 19/18</strain>
    </source>
</reference>